<evidence type="ECO:0000259" key="1">
    <source>
        <dbReference type="Pfam" id="PF14206"/>
    </source>
</evidence>
<dbReference type="STRING" id="1121322.SAMN02745136_02029"/>
<dbReference type="AlphaFoldDB" id="A0A1M6QU25"/>
<accession>A0A1M6QU25</accession>
<dbReference type="Pfam" id="PF14206">
    <property type="entry name" value="Cys_rich_CPCC"/>
    <property type="match status" value="1"/>
</dbReference>
<name>A0A1M6QU25_9FIRM</name>
<reference evidence="2 3" key="1">
    <citation type="submission" date="2016-11" db="EMBL/GenBank/DDBJ databases">
        <authorList>
            <person name="Jaros S."/>
            <person name="Januszkiewicz K."/>
            <person name="Wedrychowicz H."/>
        </authorList>
    </citation>
    <scope>NUCLEOTIDE SEQUENCE [LARGE SCALE GENOMIC DNA]</scope>
    <source>
        <strain evidence="2 3">DSM 15929</strain>
    </source>
</reference>
<gene>
    <name evidence="2" type="ORF">SAMN02745136_02029</name>
</gene>
<keyword evidence="3" id="KW-1185">Reference proteome</keyword>
<dbReference type="InterPro" id="IPR025983">
    <property type="entry name" value="Cys_rich_CPCC"/>
</dbReference>
<proteinExistence type="predicted"/>
<feature type="domain" description="Cysteine-rich CPCC" evidence="1">
    <location>
        <begin position="78"/>
        <end position="135"/>
    </location>
</feature>
<evidence type="ECO:0000313" key="2">
    <source>
        <dbReference type="EMBL" id="SHK23610.1"/>
    </source>
</evidence>
<dbReference type="EMBL" id="FRAC01000010">
    <property type="protein sequence ID" value="SHK23610.1"/>
    <property type="molecule type" value="Genomic_DNA"/>
</dbReference>
<dbReference type="OrthoDB" id="1456570at2"/>
<dbReference type="RefSeq" id="WP_073275431.1">
    <property type="nucleotide sequence ID" value="NZ_FRAC01000010.1"/>
</dbReference>
<dbReference type="Proteomes" id="UP000184386">
    <property type="component" value="Unassembled WGS sequence"/>
</dbReference>
<organism evidence="2 3">
    <name type="scientific">Anaerocolumna jejuensis DSM 15929</name>
    <dbReference type="NCBI Taxonomy" id="1121322"/>
    <lineage>
        <taxon>Bacteria</taxon>
        <taxon>Bacillati</taxon>
        <taxon>Bacillota</taxon>
        <taxon>Clostridia</taxon>
        <taxon>Lachnospirales</taxon>
        <taxon>Lachnospiraceae</taxon>
        <taxon>Anaerocolumna</taxon>
    </lineage>
</organism>
<protein>
    <submittedName>
        <fullName evidence="2">Cysteine-rich CPCC</fullName>
    </submittedName>
</protein>
<evidence type="ECO:0000313" key="3">
    <source>
        <dbReference type="Proteomes" id="UP000184386"/>
    </source>
</evidence>
<sequence>MKNISRENALKLIDEIRSTVEKEIDLSKYLEESFLENNIEQTELEAYSQGISNGFLSEIVHAIIGYEVEVIGEVEELFPCPCCGFKTLTELYDLNEGTGYDICPYCKWEDDGTTEINMYRPINKGSLQDYRNNIQANLNKYYINKWFIK</sequence>